<accession>A0A1X7TEU5</accession>
<sequence>MVTFALIELIDIMTCWHSNHPKNCALLEEFMNYELLVRDNMPPSVWKALVSSKESDVTHQRASVVWHYLSTLKAPGGTFVCSLLALVPKLLLLIPLCIATERMVSIVRKNKTAFWPSLDPKGTLSSILTIKLASTEPAHKY</sequence>
<reference evidence="1" key="1">
    <citation type="submission" date="2017-05" db="UniProtKB">
        <authorList>
            <consortium name="EnsemblMetazoa"/>
        </authorList>
    </citation>
    <scope>IDENTIFICATION</scope>
</reference>
<protein>
    <submittedName>
        <fullName evidence="1">Uncharacterized protein</fullName>
    </submittedName>
</protein>
<dbReference type="InParanoid" id="A0A1X7TEU5"/>
<name>A0A1X7TEU5_AMPQE</name>
<organism evidence="1">
    <name type="scientific">Amphimedon queenslandica</name>
    <name type="common">Sponge</name>
    <dbReference type="NCBI Taxonomy" id="400682"/>
    <lineage>
        <taxon>Eukaryota</taxon>
        <taxon>Metazoa</taxon>
        <taxon>Porifera</taxon>
        <taxon>Demospongiae</taxon>
        <taxon>Heteroscleromorpha</taxon>
        <taxon>Haplosclerida</taxon>
        <taxon>Niphatidae</taxon>
        <taxon>Amphimedon</taxon>
    </lineage>
</organism>
<dbReference type="EnsemblMetazoa" id="Aqu2.1.12892_001">
    <property type="protein sequence ID" value="Aqu2.1.12892_001"/>
    <property type="gene ID" value="Aqu2.1.12892"/>
</dbReference>
<proteinExistence type="predicted"/>
<dbReference type="AlphaFoldDB" id="A0A1X7TEU5"/>
<evidence type="ECO:0000313" key="1">
    <source>
        <dbReference type="EnsemblMetazoa" id="Aqu2.1.12892_001"/>
    </source>
</evidence>